<dbReference type="Gene3D" id="3.40.50.150">
    <property type="entry name" value="Vaccinia Virus protein VP39"/>
    <property type="match status" value="1"/>
</dbReference>
<dbReference type="PhylomeDB" id="E9H579"/>
<proteinExistence type="predicted"/>
<dbReference type="EMBL" id="GL732593">
    <property type="protein sequence ID" value="EFX73123.1"/>
    <property type="molecule type" value="Genomic_DNA"/>
</dbReference>
<dbReference type="HOGENOM" id="CLU_057934_0_0_1"/>
<dbReference type="eggNOG" id="ENOG502QTI1">
    <property type="taxonomic scope" value="Eukaryota"/>
</dbReference>
<gene>
    <name evidence="2" type="ORF">DAPPUDRAFT_307969</name>
</gene>
<dbReference type="AlphaFoldDB" id="E9H579"/>
<dbReference type="PANTHER" id="PTHR43675">
    <property type="entry name" value="ARSENITE METHYLTRANSFERASE"/>
    <property type="match status" value="1"/>
</dbReference>
<dbReference type="GO" id="GO:0008168">
    <property type="term" value="F:methyltransferase activity"/>
    <property type="evidence" value="ECO:0000318"/>
    <property type="project" value="GO_Central"/>
</dbReference>
<accession>E9H579</accession>
<dbReference type="PANTHER" id="PTHR43675:SF1">
    <property type="entry name" value="RIKEN CDNA 2700097O09 GENE"/>
    <property type="match status" value="1"/>
</dbReference>
<evidence type="ECO:0000313" key="2">
    <source>
        <dbReference type="EMBL" id="EFX73123.1"/>
    </source>
</evidence>
<sequence>MELPDAQKEFMEILHRAKGPSVINGFLSWVKENWFAGDNNLNIGSNETAIVVNGVEADELLENIATDLRQLLPMEAQLPSETIIFPKTGQNADCHPATTLNVDGFLYDDRLVDALCDEGKLPKNYCTSCGSRNTKPLTFISHSASRDNLAHAFRNLLPDLSGKHLLDVGSRFGAVLFGAFAYSHASRITGVEINQQLAALSLSMVQKYSMQSRVEVFTGDIRQFPHLVSSADVVVMHNVFEFFAPPEVQRDLWLALRQLIKRGALILTSPSLDQALSTLDTNIQLDQWVELLSQPSNIASSSMDDDDDDEESVPEMDLVHLYRVL</sequence>
<dbReference type="Proteomes" id="UP000000305">
    <property type="component" value="Unassembled WGS sequence"/>
</dbReference>
<keyword evidence="3" id="KW-1185">Reference proteome</keyword>
<dbReference type="InParanoid" id="E9H579"/>
<reference evidence="2 3" key="1">
    <citation type="journal article" date="2011" name="Science">
        <title>The ecoresponsive genome of Daphnia pulex.</title>
        <authorList>
            <person name="Colbourne J.K."/>
            <person name="Pfrender M.E."/>
            <person name="Gilbert D."/>
            <person name="Thomas W.K."/>
            <person name="Tucker A."/>
            <person name="Oakley T.H."/>
            <person name="Tokishita S."/>
            <person name="Aerts A."/>
            <person name="Arnold G.J."/>
            <person name="Basu M.K."/>
            <person name="Bauer D.J."/>
            <person name="Caceres C.E."/>
            <person name="Carmel L."/>
            <person name="Casola C."/>
            <person name="Choi J.H."/>
            <person name="Detter J.C."/>
            <person name="Dong Q."/>
            <person name="Dusheyko S."/>
            <person name="Eads B.D."/>
            <person name="Frohlich T."/>
            <person name="Geiler-Samerotte K.A."/>
            <person name="Gerlach D."/>
            <person name="Hatcher P."/>
            <person name="Jogdeo S."/>
            <person name="Krijgsveld J."/>
            <person name="Kriventseva E.V."/>
            <person name="Kultz D."/>
            <person name="Laforsch C."/>
            <person name="Lindquist E."/>
            <person name="Lopez J."/>
            <person name="Manak J.R."/>
            <person name="Muller J."/>
            <person name="Pangilinan J."/>
            <person name="Patwardhan R.P."/>
            <person name="Pitluck S."/>
            <person name="Pritham E.J."/>
            <person name="Rechtsteiner A."/>
            <person name="Rho M."/>
            <person name="Rogozin I.B."/>
            <person name="Sakarya O."/>
            <person name="Salamov A."/>
            <person name="Schaack S."/>
            <person name="Shapiro H."/>
            <person name="Shiga Y."/>
            <person name="Skalitzky C."/>
            <person name="Smith Z."/>
            <person name="Souvorov A."/>
            <person name="Sung W."/>
            <person name="Tang Z."/>
            <person name="Tsuchiya D."/>
            <person name="Tu H."/>
            <person name="Vos H."/>
            <person name="Wang M."/>
            <person name="Wolf Y.I."/>
            <person name="Yamagata H."/>
            <person name="Yamada T."/>
            <person name="Ye Y."/>
            <person name="Shaw J.R."/>
            <person name="Andrews J."/>
            <person name="Crease T.J."/>
            <person name="Tang H."/>
            <person name="Lucas S.M."/>
            <person name="Robertson H.M."/>
            <person name="Bork P."/>
            <person name="Koonin E.V."/>
            <person name="Zdobnov E.M."/>
            <person name="Grigoriev I.V."/>
            <person name="Lynch M."/>
            <person name="Boore J.L."/>
        </authorList>
    </citation>
    <scope>NUCLEOTIDE SEQUENCE [LARGE SCALE GENOMIC DNA]</scope>
</reference>
<dbReference type="InterPro" id="IPR013217">
    <property type="entry name" value="Methyltransf_12"/>
</dbReference>
<evidence type="ECO:0000259" key="1">
    <source>
        <dbReference type="Pfam" id="PF08242"/>
    </source>
</evidence>
<dbReference type="Pfam" id="PF08242">
    <property type="entry name" value="Methyltransf_12"/>
    <property type="match status" value="1"/>
</dbReference>
<evidence type="ECO:0000313" key="3">
    <source>
        <dbReference type="Proteomes" id="UP000000305"/>
    </source>
</evidence>
<feature type="domain" description="Methyltransferase type 12" evidence="1">
    <location>
        <begin position="166"/>
        <end position="265"/>
    </location>
</feature>
<dbReference type="SUPFAM" id="SSF53335">
    <property type="entry name" value="S-adenosyl-L-methionine-dependent methyltransferases"/>
    <property type="match status" value="1"/>
</dbReference>
<name>E9H579_DAPPU</name>
<dbReference type="STRING" id="6669.E9H579"/>
<dbReference type="OrthoDB" id="15794at2759"/>
<dbReference type="CDD" id="cd02440">
    <property type="entry name" value="AdoMet_MTases"/>
    <property type="match status" value="1"/>
</dbReference>
<dbReference type="InterPro" id="IPR026669">
    <property type="entry name" value="Arsenite_MeTrfase-like"/>
</dbReference>
<dbReference type="OMA" id="AWECISH"/>
<dbReference type="KEGG" id="dpx:DAPPUDRAFT_307969"/>
<dbReference type="InterPro" id="IPR029063">
    <property type="entry name" value="SAM-dependent_MTases_sf"/>
</dbReference>
<protein>
    <recommendedName>
        <fullName evidence="1">Methyltransferase type 12 domain-containing protein</fullName>
    </recommendedName>
</protein>
<organism evidence="2 3">
    <name type="scientific">Daphnia pulex</name>
    <name type="common">Water flea</name>
    <dbReference type="NCBI Taxonomy" id="6669"/>
    <lineage>
        <taxon>Eukaryota</taxon>
        <taxon>Metazoa</taxon>
        <taxon>Ecdysozoa</taxon>
        <taxon>Arthropoda</taxon>
        <taxon>Crustacea</taxon>
        <taxon>Branchiopoda</taxon>
        <taxon>Diplostraca</taxon>
        <taxon>Cladocera</taxon>
        <taxon>Anomopoda</taxon>
        <taxon>Daphniidae</taxon>
        <taxon>Daphnia</taxon>
    </lineage>
</organism>